<protein>
    <submittedName>
        <fullName evidence="2">Uncharacterized protein</fullName>
    </submittedName>
</protein>
<feature type="region of interest" description="Disordered" evidence="1">
    <location>
        <begin position="1"/>
        <end position="54"/>
    </location>
</feature>
<gene>
    <name evidence="2" type="ORF">GLOTRDRAFT_128716</name>
</gene>
<reference evidence="2 3" key="1">
    <citation type="journal article" date="2012" name="Science">
        <title>The Paleozoic origin of enzymatic lignin decomposition reconstructed from 31 fungal genomes.</title>
        <authorList>
            <person name="Floudas D."/>
            <person name="Binder M."/>
            <person name="Riley R."/>
            <person name="Barry K."/>
            <person name="Blanchette R.A."/>
            <person name="Henrissat B."/>
            <person name="Martinez A.T."/>
            <person name="Otillar R."/>
            <person name="Spatafora J.W."/>
            <person name="Yadav J.S."/>
            <person name="Aerts A."/>
            <person name="Benoit I."/>
            <person name="Boyd A."/>
            <person name="Carlson A."/>
            <person name="Copeland A."/>
            <person name="Coutinho P.M."/>
            <person name="de Vries R.P."/>
            <person name="Ferreira P."/>
            <person name="Findley K."/>
            <person name="Foster B."/>
            <person name="Gaskell J."/>
            <person name="Glotzer D."/>
            <person name="Gorecki P."/>
            <person name="Heitman J."/>
            <person name="Hesse C."/>
            <person name="Hori C."/>
            <person name="Igarashi K."/>
            <person name="Jurgens J.A."/>
            <person name="Kallen N."/>
            <person name="Kersten P."/>
            <person name="Kohler A."/>
            <person name="Kuees U."/>
            <person name="Kumar T.K.A."/>
            <person name="Kuo A."/>
            <person name="LaButti K."/>
            <person name="Larrondo L.F."/>
            <person name="Lindquist E."/>
            <person name="Ling A."/>
            <person name="Lombard V."/>
            <person name="Lucas S."/>
            <person name="Lundell T."/>
            <person name="Martin R."/>
            <person name="McLaughlin D.J."/>
            <person name="Morgenstern I."/>
            <person name="Morin E."/>
            <person name="Murat C."/>
            <person name="Nagy L.G."/>
            <person name="Nolan M."/>
            <person name="Ohm R.A."/>
            <person name="Patyshakuliyeva A."/>
            <person name="Rokas A."/>
            <person name="Ruiz-Duenas F.J."/>
            <person name="Sabat G."/>
            <person name="Salamov A."/>
            <person name="Samejima M."/>
            <person name="Schmutz J."/>
            <person name="Slot J.C."/>
            <person name="St John F."/>
            <person name="Stenlid J."/>
            <person name="Sun H."/>
            <person name="Sun S."/>
            <person name="Syed K."/>
            <person name="Tsang A."/>
            <person name="Wiebenga A."/>
            <person name="Young D."/>
            <person name="Pisabarro A."/>
            <person name="Eastwood D.C."/>
            <person name="Martin F."/>
            <person name="Cullen D."/>
            <person name="Grigoriev I.V."/>
            <person name="Hibbett D.S."/>
        </authorList>
    </citation>
    <scope>NUCLEOTIDE SEQUENCE [LARGE SCALE GENOMIC DNA]</scope>
    <source>
        <strain evidence="2 3">ATCC 11539</strain>
    </source>
</reference>
<organism evidence="2 3">
    <name type="scientific">Gloeophyllum trabeum (strain ATCC 11539 / FP-39264 / Madison 617)</name>
    <name type="common">Brown rot fungus</name>
    <dbReference type="NCBI Taxonomy" id="670483"/>
    <lineage>
        <taxon>Eukaryota</taxon>
        <taxon>Fungi</taxon>
        <taxon>Dikarya</taxon>
        <taxon>Basidiomycota</taxon>
        <taxon>Agaricomycotina</taxon>
        <taxon>Agaricomycetes</taxon>
        <taxon>Gloeophyllales</taxon>
        <taxon>Gloeophyllaceae</taxon>
        <taxon>Gloeophyllum</taxon>
    </lineage>
</organism>
<evidence type="ECO:0000313" key="2">
    <source>
        <dbReference type="EMBL" id="EPQ56780.1"/>
    </source>
</evidence>
<evidence type="ECO:0000313" key="3">
    <source>
        <dbReference type="Proteomes" id="UP000030669"/>
    </source>
</evidence>
<dbReference type="Proteomes" id="UP000030669">
    <property type="component" value="Unassembled WGS sequence"/>
</dbReference>
<dbReference type="KEGG" id="gtr:GLOTRDRAFT_128716"/>
<keyword evidence="3" id="KW-1185">Reference proteome</keyword>
<proteinExistence type="predicted"/>
<sequence length="79" mass="8119">MSPGQEKSSPHMGLCKQSECGGASAKSLAVVDTRNSPSEAATETRRRARDAKSATCSLPALDVLDAAAASSTTPQWVKG</sequence>
<evidence type="ECO:0000256" key="1">
    <source>
        <dbReference type="SAM" id="MobiDB-lite"/>
    </source>
</evidence>
<dbReference type="GeneID" id="19301771"/>
<dbReference type="AlphaFoldDB" id="S7RQB1"/>
<dbReference type="RefSeq" id="XP_007865450.1">
    <property type="nucleotide sequence ID" value="XM_007867259.1"/>
</dbReference>
<name>S7RQB1_GLOTA</name>
<dbReference type="EMBL" id="KB469300">
    <property type="protein sequence ID" value="EPQ56780.1"/>
    <property type="molecule type" value="Genomic_DNA"/>
</dbReference>
<dbReference type="HOGENOM" id="CLU_2606257_0_0_1"/>
<accession>S7RQB1</accession>